<keyword evidence="10" id="KW-0411">Iron-sulfur</keyword>
<keyword evidence="7" id="KW-1278">Translocase</keyword>
<gene>
    <name evidence="14" type="primary">rsxB</name>
    <name evidence="14" type="ORF">ACIKP9_00845</name>
</gene>
<dbReference type="PROSITE" id="PS00198">
    <property type="entry name" value="4FE4S_FER_1"/>
    <property type="match status" value="2"/>
</dbReference>
<dbReference type="Proteomes" id="UP001617669">
    <property type="component" value="Unassembled WGS sequence"/>
</dbReference>
<evidence type="ECO:0000256" key="10">
    <source>
        <dbReference type="ARBA" id="ARBA00023014"/>
    </source>
</evidence>
<keyword evidence="15" id="KW-1185">Reference proteome</keyword>
<dbReference type="PROSITE" id="PS00028">
    <property type="entry name" value="ZINC_FINGER_C2H2_1"/>
    <property type="match status" value="1"/>
</dbReference>
<dbReference type="EMBL" id="JBIWXY010000001">
    <property type="protein sequence ID" value="MFJ5444767.1"/>
    <property type="molecule type" value="Genomic_DNA"/>
</dbReference>
<evidence type="ECO:0000256" key="6">
    <source>
        <dbReference type="ARBA" id="ARBA00022737"/>
    </source>
</evidence>
<evidence type="ECO:0000256" key="4">
    <source>
        <dbReference type="ARBA" id="ARBA00022519"/>
    </source>
</evidence>
<dbReference type="PROSITE" id="PS51379">
    <property type="entry name" value="4FE4S_FER_2"/>
    <property type="match status" value="2"/>
</dbReference>
<dbReference type="NCBIfam" id="NF003475">
    <property type="entry name" value="PRK05113.1"/>
    <property type="match status" value="1"/>
</dbReference>
<evidence type="ECO:0000256" key="7">
    <source>
        <dbReference type="ARBA" id="ARBA00022967"/>
    </source>
</evidence>
<dbReference type="RefSeq" id="WP_400878038.1">
    <property type="nucleotide sequence ID" value="NZ_JBIWXY010000001.1"/>
</dbReference>
<comment type="caution">
    <text evidence="14">The sequence shown here is derived from an EMBL/GenBank/DDBJ whole genome shotgun (WGS) entry which is preliminary data.</text>
</comment>
<dbReference type="InterPro" id="IPR007202">
    <property type="entry name" value="4Fe-4S_dom"/>
</dbReference>
<dbReference type="InterPro" id="IPR017896">
    <property type="entry name" value="4Fe4S_Fe-S-bd"/>
</dbReference>
<dbReference type="SUPFAM" id="SSF54862">
    <property type="entry name" value="4Fe-4S ferredoxins"/>
    <property type="match status" value="1"/>
</dbReference>
<evidence type="ECO:0000256" key="9">
    <source>
        <dbReference type="ARBA" id="ARBA00023004"/>
    </source>
</evidence>
<dbReference type="Gene3D" id="3.30.70.20">
    <property type="match status" value="1"/>
</dbReference>
<evidence type="ECO:0000256" key="3">
    <source>
        <dbReference type="ARBA" id="ARBA00022485"/>
    </source>
</evidence>
<keyword evidence="6" id="KW-0677">Repeat</keyword>
<dbReference type="InterPro" id="IPR050294">
    <property type="entry name" value="RnfB_subfamily"/>
</dbReference>
<reference evidence="14 15" key="1">
    <citation type="submission" date="2024-11" db="EMBL/GenBank/DDBJ databases">
        <authorList>
            <person name="Kaparullina E.N."/>
            <person name="Delegan Y.A."/>
            <person name="Doronina N.V."/>
        </authorList>
    </citation>
    <scope>NUCLEOTIDE SEQUENCE [LARGE SCALE GENOMIC DNA]</scope>
    <source>
        <strain evidence="14 15">7sh_L</strain>
    </source>
</reference>
<keyword evidence="1" id="KW-0813">Transport</keyword>
<evidence type="ECO:0000256" key="11">
    <source>
        <dbReference type="ARBA" id="ARBA00023136"/>
    </source>
</evidence>
<evidence type="ECO:0000313" key="15">
    <source>
        <dbReference type="Proteomes" id="UP001617669"/>
    </source>
</evidence>
<dbReference type="PANTHER" id="PTHR42859:SF3">
    <property type="entry name" value="ION-TRANSLOCATING OXIDOREDUCTASE COMPLEX SUBUNIT B"/>
    <property type="match status" value="1"/>
</dbReference>
<dbReference type="InterPro" id="IPR017900">
    <property type="entry name" value="4Fe4S_Fe_S_CS"/>
</dbReference>
<keyword evidence="2" id="KW-1003">Cell membrane</keyword>
<dbReference type="PROSITE" id="PS51656">
    <property type="entry name" value="4FE4S"/>
    <property type="match status" value="1"/>
</dbReference>
<protein>
    <submittedName>
        <fullName evidence="14">Electron transport complex subunit RsxB</fullName>
    </submittedName>
</protein>
<evidence type="ECO:0000256" key="5">
    <source>
        <dbReference type="ARBA" id="ARBA00022723"/>
    </source>
</evidence>
<organism evidence="14 15">
    <name type="scientific">Methylobacillus methanolivorans</name>
    <dbReference type="NCBI Taxonomy" id="1848927"/>
    <lineage>
        <taxon>Bacteria</taxon>
        <taxon>Pseudomonadati</taxon>
        <taxon>Pseudomonadota</taxon>
        <taxon>Betaproteobacteria</taxon>
        <taxon>Nitrosomonadales</taxon>
        <taxon>Methylophilaceae</taxon>
        <taxon>Methylobacillus</taxon>
    </lineage>
</organism>
<evidence type="ECO:0000256" key="8">
    <source>
        <dbReference type="ARBA" id="ARBA00022982"/>
    </source>
</evidence>
<keyword evidence="3" id="KW-0004">4Fe-4S</keyword>
<proteinExistence type="predicted"/>
<feature type="domain" description="4Fe-4S" evidence="13">
    <location>
        <begin position="2"/>
        <end position="61"/>
    </location>
</feature>
<keyword evidence="8" id="KW-0249">Electron transport</keyword>
<keyword evidence="5" id="KW-0479">Metal-binding</keyword>
<dbReference type="PANTHER" id="PTHR42859">
    <property type="entry name" value="OXIDOREDUCTASE"/>
    <property type="match status" value="1"/>
</dbReference>
<sequence>MTEIALVDHIDAILPQTQCTQCGYAGCRPYAEALARGDAGINQCPPGGESGIHALATLLNQPYQPLNPAHGAIRPKMLALIDEAICIGCTLCIKACPVDAILGAHKQMHTVITAECTGCELCVAPCPVDCISMQPLTNQEWDYTQPTSLARQVADKARTRYQHRLQRLDNMPLKRPLAATRIEAEQPSVSTVEAKKAALAAAMARARAQRQATTTS</sequence>
<dbReference type="Pfam" id="PF14697">
    <property type="entry name" value="Fer4_21"/>
    <property type="match status" value="1"/>
</dbReference>
<feature type="domain" description="4Fe-4S ferredoxin-type" evidence="12">
    <location>
        <begin position="77"/>
        <end position="106"/>
    </location>
</feature>
<evidence type="ECO:0000313" key="14">
    <source>
        <dbReference type="EMBL" id="MFJ5444767.1"/>
    </source>
</evidence>
<accession>A0ABW8GHC1</accession>
<evidence type="ECO:0000256" key="2">
    <source>
        <dbReference type="ARBA" id="ARBA00022475"/>
    </source>
</evidence>
<evidence type="ECO:0000259" key="12">
    <source>
        <dbReference type="PROSITE" id="PS51379"/>
    </source>
</evidence>
<evidence type="ECO:0000256" key="1">
    <source>
        <dbReference type="ARBA" id="ARBA00022448"/>
    </source>
</evidence>
<keyword evidence="11" id="KW-0472">Membrane</keyword>
<dbReference type="Pfam" id="PF04060">
    <property type="entry name" value="FeS"/>
    <property type="match status" value="1"/>
</dbReference>
<dbReference type="NCBIfam" id="TIGR01944">
    <property type="entry name" value="rnfB"/>
    <property type="match status" value="1"/>
</dbReference>
<name>A0ABW8GHC1_9PROT</name>
<dbReference type="Gene3D" id="1.10.15.40">
    <property type="entry name" value="Electron transport complex subunit B, putative Fe-S cluster"/>
    <property type="match status" value="1"/>
</dbReference>
<dbReference type="InterPro" id="IPR013087">
    <property type="entry name" value="Znf_C2H2_type"/>
</dbReference>
<keyword evidence="4" id="KW-0997">Cell inner membrane</keyword>
<evidence type="ECO:0000259" key="13">
    <source>
        <dbReference type="PROSITE" id="PS51656"/>
    </source>
</evidence>
<keyword evidence="9" id="KW-0408">Iron</keyword>
<feature type="domain" description="4Fe-4S ferredoxin-type" evidence="12">
    <location>
        <begin position="107"/>
        <end position="136"/>
    </location>
</feature>
<dbReference type="InterPro" id="IPR010207">
    <property type="entry name" value="Elect_transpt_cplx_RnfB/RsxB"/>
</dbReference>